<evidence type="ECO:0000313" key="3">
    <source>
        <dbReference type="Proteomes" id="UP001365542"/>
    </source>
</evidence>
<organism evidence="2 3">
    <name type="scientific">Orbilia ellipsospora</name>
    <dbReference type="NCBI Taxonomy" id="2528407"/>
    <lineage>
        <taxon>Eukaryota</taxon>
        <taxon>Fungi</taxon>
        <taxon>Dikarya</taxon>
        <taxon>Ascomycota</taxon>
        <taxon>Pezizomycotina</taxon>
        <taxon>Orbiliomycetes</taxon>
        <taxon>Orbiliales</taxon>
        <taxon>Orbiliaceae</taxon>
        <taxon>Orbilia</taxon>
    </lineage>
</organism>
<dbReference type="Pfam" id="PF14087">
    <property type="entry name" value="DUF4267"/>
    <property type="match status" value="1"/>
</dbReference>
<gene>
    <name evidence="2" type="ORF">TWF694_005151</name>
</gene>
<feature type="transmembrane region" description="Helical" evidence="1">
    <location>
        <begin position="62"/>
        <end position="79"/>
    </location>
</feature>
<accession>A0AAV9WUS1</accession>
<evidence type="ECO:0000313" key="2">
    <source>
        <dbReference type="EMBL" id="KAK6526569.1"/>
    </source>
</evidence>
<reference evidence="2 3" key="1">
    <citation type="submission" date="2019-10" db="EMBL/GenBank/DDBJ databases">
        <authorList>
            <person name="Palmer J.M."/>
        </authorList>
    </citation>
    <scope>NUCLEOTIDE SEQUENCE [LARGE SCALE GENOMIC DNA]</scope>
    <source>
        <strain evidence="2 3">TWF694</strain>
    </source>
</reference>
<proteinExistence type="predicted"/>
<dbReference type="InterPro" id="IPR025363">
    <property type="entry name" value="DUF4267"/>
</dbReference>
<feature type="transmembrane region" description="Helical" evidence="1">
    <location>
        <begin position="12"/>
        <end position="32"/>
    </location>
</feature>
<keyword evidence="3" id="KW-1185">Reference proteome</keyword>
<evidence type="ECO:0000256" key="1">
    <source>
        <dbReference type="SAM" id="Phobius"/>
    </source>
</evidence>
<comment type="caution">
    <text evidence="2">The sequence shown here is derived from an EMBL/GenBank/DDBJ whole genome shotgun (WGS) entry which is preliminary data.</text>
</comment>
<feature type="transmembrane region" description="Helical" evidence="1">
    <location>
        <begin position="114"/>
        <end position="132"/>
    </location>
</feature>
<sequence length="136" mass="14782">MAANQLSQSPYLRILAATTCLSTIGLGINAILRPRTALEMLSFPTPTTPADKKLVDNLMRIYGARNLIMGWSMGVTAYLGHTMALGWIFIGSSVVALVDGFVSKDQIGKGQWNHWQFIMVSVPLGSVLVGAFDRKL</sequence>
<protein>
    <recommendedName>
        <fullName evidence="4">Integral membrane protein</fullName>
    </recommendedName>
</protein>
<dbReference type="AlphaFoldDB" id="A0AAV9WUS1"/>
<keyword evidence="1" id="KW-0472">Membrane</keyword>
<keyword evidence="1" id="KW-1133">Transmembrane helix</keyword>
<dbReference type="EMBL" id="JAVHJO010000016">
    <property type="protein sequence ID" value="KAK6526569.1"/>
    <property type="molecule type" value="Genomic_DNA"/>
</dbReference>
<keyword evidence="1" id="KW-0812">Transmembrane</keyword>
<dbReference type="Proteomes" id="UP001365542">
    <property type="component" value="Unassembled WGS sequence"/>
</dbReference>
<evidence type="ECO:0008006" key="4">
    <source>
        <dbReference type="Google" id="ProtNLM"/>
    </source>
</evidence>
<name>A0AAV9WUS1_9PEZI</name>